<dbReference type="Proteomes" id="UP000646827">
    <property type="component" value="Unassembled WGS sequence"/>
</dbReference>
<evidence type="ECO:0000256" key="1">
    <source>
        <dbReference type="ARBA" id="ARBA00000900"/>
    </source>
</evidence>
<keyword evidence="19" id="KW-1185">Reference proteome</keyword>
<evidence type="ECO:0000256" key="12">
    <source>
        <dbReference type="ARBA" id="ARBA00023242"/>
    </source>
</evidence>
<dbReference type="GO" id="GO:0033503">
    <property type="term" value="C:HULC complex"/>
    <property type="evidence" value="ECO:0007669"/>
    <property type="project" value="TreeGrafter"/>
</dbReference>
<keyword evidence="12 14" id="KW-0539">Nucleus</keyword>
<accession>A0A8H7VHZ3</accession>
<dbReference type="GO" id="GO:0006325">
    <property type="term" value="P:chromatin organization"/>
    <property type="evidence" value="ECO:0007669"/>
    <property type="project" value="UniProtKB-KW"/>
</dbReference>
<evidence type="ECO:0000256" key="13">
    <source>
        <dbReference type="PROSITE-ProRule" id="PRU00175"/>
    </source>
</evidence>
<feature type="region of interest" description="Disordered" evidence="16">
    <location>
        <begin position="219"/>
        <end position="247"/>
    </location>
</feature>
<dbReference type="InterPro" id="IPR013083">
    <property type="entry name" value="Znf_RING/FYVE/PHD"/>
</dbReference>
<evidence type="ECO:0000256" key="8">
    <source>
        <dbReference type="ARBA" id="ARBA00022786"/>
    </source>
</evidence>
<dbReference type="GO" id="GO:0008270">
    <property type="term" value="F:zinc ion binding"/>
    <property type="evidence" value="ECO:0007669"/>
    <property type="project" value="UniProtKB-KW"/>
</dbReference>
<evidence type="ECO:0000313" key="18">
    <source>
        <dbReference type="EMBL" id="KAG2217163.1"/>
    </source>
</evidence>
<gene>
    <name evidence="18" type="ORF">INT45_003054</name>
</gene>
<dbReference type="Pfam" id="PF00097">
    <property type="entry name" value="zf-C3HC4"/>
    <property type="match status" value="1"/>
</dbReference>
<comment type="caution">
    <text evidence="18">The sequence shown here is derived from an EMBL/GenBank/DDBJ whole genome shotgun (WGS) entry which is preliminary data.</text>
</comment>
<dbReference type="Gene3D" id="3.30.40.10">
    <property type="entry name" value="Zinc/RING finger domain, C3HC4 (zinc finger)"/>
    <property type="match status" value="1"/>
</dbReference>
<evidence type="ECO:0000256" key="5">
    <source>
        <dbReference type="ARBA" id="ARBA00022679"/>
    </source>
</evidence>
<evidence type="ECO:0000313" key="19">
    <source>
        <dbReference type="Proteomes" id="UP000646827"/>
    </source>
</evidence>
<dbReference type="PANTHER" id="PTHR23163">
    <property type="entry name" value="RING FINGER PROTEIN-RELATED"/>
    <property type="match status" value="1"/>
</dbReference>
<feature type="coiled-coil region" evidence="15">
    <location>
        <begin position="257"/>
        <end position="390"/>
    </location>
</feature>
<name>A0A8H7VHZ3_9FUNG</name>
<dbReference type="OrthoDB" id="10266039at2759"/>
<evidence type="ECO:0000256" key="16">
    <source>
        <dbReference type="SAM" id="MobiDB-lite"/>
    </source>
</evidence>
<dbReference type="GO" id="GO:0005634">
    <property type="term" value="C:nucleus"/>
    <property type="evidence" value="ECO:0007669"/>
    <property type="project" value="UniProtKB-SubCell"/>
</dbReference>
<feature type="coiled-coil region" evidence="15">
    <location>
        <begin position="530"/>
        <end position="557"/>
    </location>
</feature>
<dbReference type="EMBL" id="JAEPRB010000321">
    <property type="protein sequence ID" value="KAG2217163.1"/>
    <property type="molecule type" value="Genomic_DNA"/>
</dbReference>
<evidence type="ECO:0000256" key="4">
    <source>
        <dbReference type="ARBA" id="ARBA00005555"/>
    </source>
</evidence>
<evidence type="ECO:0000256" key="6">
    <source>
        <dbReference type="ARBA" id="ARBA00022723"/>
    </source>
</evidence>
<feature type="coiled-coil region" evidence="15">
    <location>
        <begin position="463"/>
        <end position="490"/>
    </location>
</feature>
<dbReference type="GO" id="GO:0061630">
    <property type="term" value="F:ubiquitin protein ligase activity"/>
    <property type="evidence" value="ECO:0007669"/>
    <property type="project" value="UniProtKB-EC"/>
</dbReference>
<keyword evidence="9 14" id="KW-0862">Zinc</keyword>
<dbReference type="InterPro" id="IPR013956">
    <property type="entry name" value="E3_ubiquit_lig_Bre1"/>
</dbReference>
<keyword evidence="10 14" id="KW-0156">Chromatin regulator</keyword>
<reference evidence="18 19" key="1">
    <citation type="submission" date="2020-12" db="EMBL/GenBank/DDBJ databases">
        <title>Metabolic potential, ecology and presence of endohyphal bacteria is reflected in genomic diversity of Mucoromycotina.</title>
        <authorList>
            <person name="Muszewska A."/>
            <person name="Okrasinska A."/>
            <person name="Steczkiewicz K."/>
            <person name="Drgas O."/>
            <person name="Orlowska M."/>
            <person name="Perlinska-Lenart U."/>
            <person name="Aleksandrzak-Piekarczyk T."/>
            <person name="Szatraj K."/>
            <person name="Zielenkiewicz U."/>
            <person name="Pilsyk S."/>
            <person name="Malc E."/>
            <person name="Mieczkowski P."/>
            <person name="Kruszewska J.S."/>
            <person name="Biernat P."/>
            <person name="Pawlowska J."/>
        </authorList>
    </citation>
    <scope>NUCLEOTIDE SEQUENCE [LARGE SCALE GENOMIC DNA]</scope>
    <source>
        <strain evidence="18 19">CBS 142.35</strain>
    </source>
</reference>
<evidence type="ECO:0000256" key="2">
    <source>
        <dbReference type="ARBA" id="ARBA00004123"/>
    </source>
</evidence>
<evidence type="ECO:0000259" key="17">
    <source>
        <dbReference type="PROSITE" id="PS50089"/>
    </source>
</evidence>
<keyword evidence="7 13" id="KW-0863">Zinc-finger</keyword>
<organism evidence="18 19">
    <name type="scientific">Circinella minor</name>
    <dbReference type="NCBI Taxonomy" id="1195481"/>
    <lineage>
        <taxon>Eukaryota</taxon>
        <taxon>Fungi</taxon>
        <taxon>Fungi incertae sedis</taxon>
        <taxon>Mucoromycota</taxon>
        <taxon>Mucoromycotina</taxon>
        <taxon>Mucoromycetes</taxon>
        <taxon>Mucorales</taxon>
        <taxon>Lichtheimiaceae</taxon>
        <taxon>Circinella</taxon>
    </lineage>
</organism>
<comment type="pathway">
    <text evidence="3 14">Protein modification; protein ubiquitination.</text>
</comment>
<dbReference type="PROSITE" id="PS00518">
    <property type="entry name" value="ZF_RING_1"/>
    <property type="match status" value="1"/>
</dbReference>
<comment type="similarity">
    <text evidence="4 14">Belongs to the BRE1 family.</text>
</comment>
<dbReference type="InterPro" id="IPR001841">
    <property type="entry name" value="Znf_RING"/>
</dbReference>
<dbReference type="AlphaFoldDB" id="A0A8H7VHZ3"/>
<evidence type="ECO:0000256" key="9">
    <source>
        <dbReference type="ARBA" id="ARBA00022833"/>
    </source>
</evidence>
<proteinExistence type="inferred from homology"/>
<dbReference type="CDD" id="cd16499">
    <property type="entry name" value="RING-HC_Bre1-like"/>
    <property type="match status" value="1"/>
</dbReference>
<evidence type="ECO:0000256" key="7">
    <source>
        <dbReference type="ARBA" id="ARBA00022771"/>
    </source>
</evidence>
<feature type="coiled-coil region" evidence="15">
    <location>
        <begin position="635"/>
        <end position="732"/>
    </location>
</feature>
<feature type="domain" description="RING-type" evidence="17">
    <location>
        <begin position="753"/>
        <end position="792"/>
    </location>
</feature>
<feature type="compositionally biased region" description="Polar residues" evidence="16">
    <location>
        <begin position="236"/>
        <end position="247"/>
    </location>
</feature>
<keyword evidence="5 14" id="KW-0808">Transferase</keyword>
<protein>
    <recommendedName>
        <fullName evidence="14">E3 ubiquitin protein ligase</fullName>
        <ecNumber evidence="14">2.3.2.27</ecNumber>
    </recommendedName>
</protein>
<dbReference type="PANTHER" id="PTHR23163:SF0">
    <property type="entry name" value="E3 UBIQUITIN-PROTEIN LIGASE BRE1"/>
    <property type="match status" value="1"/>
</dbReference>
<evidence type="ECO:0000256" key="11">
    <source>
        <dbReference type="ARBA" id="ARBA00023054"/>
    </source>
</evidence>
<feature type="compositionally biased region" description="Low complexity" evidence="16">
    <location>
        <begin position="224"/>
        <end position="234"/>
    </location>
</feature>
<dbReference type="InterPro" id="IPR018957">
    <property type="entry name" value="Znf_C3HC4_RING-type"/>
</dbReference>
<comment type="catalytic activity">
    <reaction evidence="1 14">
        <text>S-ubiquitinyl-[E2 ubiquitin-conjugating enzyme]-L-cysteine + [acceptor protein]-L-lysine = [E2 ubiquitin-conjugating enzyme]-L-cysteine + N(6)-ubiquitinyl-[acceptor protein]-L-lysine.</text>
        <dbReference type="EC" id="2.3.2.27"/>
    </reaction>
</comment>
<sequence length="805" mass="95085">MDDDNYSEDAADPLMEPFEDFRRDAIVRQWKEYLRFGKRYKKRKLSTENRQQTTEASLNIWESQFQQLRKALHDLVSEEHAESLKAVMHQRDENNSYQTMLDSIVDEAPSITMAMKKSKSTPTNSFEITRSIQSFKSKREFIAEKIKPLLDASLQTEYKDALSQWQSGERMFNKSKDNLELNTLKYLVLTEELQLMTRKLEVMETLARDTRLELINAENRLASKKPSSSSNHNKSIQEQGSDNNNNYIQQQSSENAITITETRIEQEENSLAQVKRTLEKQLKEIEEIKEERIDLKQKLAQEEIDLISLPASRIDKFHTIYYPEDRLRDYRHDSDRLLNTCQEIREDCDKLKKNRRHYMQERDKEQLETIQVLQNRLFTLDQELNQVRGQRDALQIIRDESILVGQKERASLTELELIAQTRKDRASILESELLQLRKKSAALTGNRSFYEMTMTLNEGEITIEPIQKELSVLEETMNELKSQLASQDDNQNLDNEIKNRIETNTLKRKMNEFQEKYGFDIHSSDENEILKKLKKTLESTELNINETEKILKSLESGEIESASVVAEALKGSTMLDEQNKVKINELMKMEDDISRVRTERGKYLQTFNNLNKAKDASSMVVGALKKQEEKEISYIRELIGHKRNMKDQMTNLEREITQSNMALEIYQVKKEEFDDTFKELKEKSNLAKDKLVELEKSIMEKIRLIEQGAHERLRLEESSELLRRNLESTNREERPAEMELRRRRDEYRALLYCRSCELRLKSHIIMRCMHTFCRQCLDDRIETRQRRCPNCNESFGINDVRQFYF</sequence>
<keyword evidence="11 14" id="KW-0175">Coiled coil</keyword>
<keyword evidence="8 14" id="KW-0833">Ubl conjugation pathway</keyword>
<evidence type="ECO:0000256" key="15">
    <source>
        <dbReference type="SAM" id="Coils"/>
    </source>
</evidence>
<evidence type="ECO:0000256" key="14">
    <source>
        <dbReference type="RuleBase" id="RU365038"/>
    </source>
</evidence>
<evidence type="ECO:0000256" key="3">
    <source>
        <dbReference type="ARBA" id="ARBA00004906"/>
    </source>
</evidence>
<comment type="subcellular location">
    <subcellularLocation>
        <location evidence="2 14">Nucleus</location>
    </subcellularLocation>
</comment>
<dbReference type="UniPathway" id="UPA00143"/>
<dbReference type="PROSITE" id="PS50089">
    <property type="entry name" value="ZF_RING_2"/>
    <property type="match status" value="1"/>
</dbReference>
<dbReference type="SUPFAM" id="SSF57850">
    <property type="entry name" value="RING/U-box"/>
    <property type="match status" value="1"/>
</dbReference>
<evidence type="ECO:0000256" key="10">
    <source>
        <dbReference type="ARBA" id="ARBA00022853"/>
    </source>
</evidence>
<dbReference type="GO" id="GO:0016567">
    <property type="term" value="P:protein ubiquitination"/>
    <property type="evidence" value="ECO:0007669"/>
    <property type="project" value="UniProtKB-UniRule"/>
</dbReference>
<dbReference type="InterPro" id="IPR017907">
    <property type="entry name" value="Znf_RING_CS"/>
</dbReference>
<keyword evidence="6 14" id="KW-0479">Metal-binding</keyword>
<dbReference type="EC" id="2.3.2.27" evidence="14"/>